<accession>A0ABV2JZ39</accession>
<sequence length="81" mass="8621">MASKLVNVVKAFTLTIVRDGQLVKEKIEAGIQRLEEEIAEHWYTQAHSADVPEGVTQTDEEAEAAAKAKADAAAAKAAAKS</sequence>
<name>A0ABV2JZ39_9GAMM</name>
<keyword evidence="3" id="KW-1185">Reference proteome</keyword>
<evidence type="ECO:0000256" key="1">
    <source>
        <dbReference type="SAM" id="MobiDB-lite"/>
    </source>
</evidence>
<protein>
    <submittedName>
        <fullName evidence="2">Uncharacterized protein</fullName>
    </submittedName>
</protein>
<comment type="caution">
    <text evidence="2">The sequence shown here is derived from an EMBL/GenBank/DDBJ whole genome shotgun (WGS) entry which is preliminary data.</text>
</comment>
<dbReference type="RefSeq" id="WP_354015458.1">
    <property type="nucleotide sequence ID" value="NZ_JBEPMU010000006.1"/>
</dbReference>
<dbReference type="EMBL" id="JBEPMU010000006">
    <property type="protein sequence ID" value="MET3654084.1"/>
    <property type="molecule type" value="Genomic_DNA"/>
</dbReference>
<evidence type="ECO:0000313" key="3">
    <source>
        <dbReference type="Proteomes" id="UP001549184"/>
    </source>
</evidence>
<gene>
    <name evidence="2" type="ORF">ABIC75_003822</name>
</gene>
<dbReference type="Proteomes" id="UP001549184">
    <property type="component" value="Unassembled WGS sequence"/>
</dbReference>
<organism evidence="2 3">
    <name type="scientific">Dyella japonica</name>
    <dbReference type="NCBI Taxonomy" id="231455"/>
    <lineage>
        <taxon>Bacteria</taxon>
        <taxon>Pseudomonadati</taxon>
        <taxon>Pseudomonadota</taxon>
        <taxon>Gammaproteobacteria</taxon>
        <taxon>Lysobacterales</taxon>
        <taxon>Rhodanobacteraceae</taxon>
        <taxon>Dyella</taxon>
    </lineage>
</organism>
<feature type="region of interest" description="Disordered" evidence="1">
    <location>
        <begin position="46"/>
        <end position="70"/>
    </location>
</feature>
<reference evidence="2 3" key="1">
    <citation type="submission" date="2024-06" db="EMBL/GenBank/DDBJ databases">
        <title>Sorghum-associated microbial communities from plants grown in Nebraska, USA.</title>
        <authorList>
            <person name="Schachtman D."/>
        </authorList>
    </citation>
    <scope>NUCLEOTIDE SEQUENCE [LARGE SCALE GENOMIC DNA]</scope>
    <source>
        <strain evidence="2 3">1073</strain>
    </source>
</reference>
<evidence type="ECO:0000313" key="2">
    <source>
        <dbReference type="EMBL" id="MET3654084.1"/>
    </source>
</evidence>
<proteinExistence type="predicted"/>